<gene>
    <name evidence="1" type="ORF">FRZ03_09975</name>
</gene>
<sequence>MTRRRSPTVPGQCAGLAAGPREVAEAAQAAATLGATAAGLLPALRAAVTDPDVADLGQLAEAALHSAETGADVSGACEALQALGATALSTHQRLRVAELAEQDRRIVDSGVANNIIREDERLRAILTAI</sequence>
<evidence type="ECO:0000313" key="1">
    <source>
        <dbReference type="EMBL" id="TWV53465.1"/>
    </source>
</evidence>
<reference evidence="1" key="1">
    <citation type="journal article" date="2019" name="Microbiol. Resour. Announc.">
        <title>Draft Genomic Sequences of Streptomyces misionensis and Streptomyces albidoflavus, bacteria applied for phytopathogen biocontrol.</title>
        <authorList>
            <person name="Pylro V."/>
            <person name="Dias A."/>
            <person name="Andreote F."/>
            <person name="Varani A."/>
            <person name="Andreote C."/>
            <person name="Bernardo E."/>
            <person name="Martins T."/>
        </authorList>
    </citation>
    <scope>NUCLEOTIDE SEQUENCE [LARGE SCALE GENOMIC DNA]</scope>
    <source>
        <strain evidence="1">66</strain>
    </source>
</reference>
<dbReference type="RefSeq" id="WP_146464793.1">
    <property type="nucleotide sequence ID" value="NZ_VOGW01000055.1"/>
</dbReference>
<keyword evidence="2" id="KW-1185">Reference proteome</keyword>
<protein>
    <submittedName>
        <fullName evidence="1">Uncharacterized protein</fullName>
    </submittedName>
</protein>
<accession>A0A5C6JVV9</accession>
<comment type="caution">
    <text evidence="1">The sequence shown here is derived from an EMBL/GenBank/DDBJ whole genome shotgun (WGS) entry which is preliminary data.</text>
</comment>
<dbReference type="AlphaFoldDB" id="A0A5C6JVV9"/>
<evidence type="ECO:0000313" key="2">
    <source>
        <dbReference type="Proteomes" id="UP000320481"/>
    </source>
</evidence>
<name>A0A5C6JVV9_9ACTN</name>
<organism evidence="1 2">
    <name type="scientific">Streptomyces misionensis</name>
    <dbReference type="NCBI Taxonomy" id="67331"/>
    <lineage>
        <taxon>Bacteria</taxon>
        <taxon>Bacillati</taxon>
        <taxon>Actinomycetota</taxon>
        <taxon>Actinomycetes</taxon>
        <taxon>Kitasatosporales</taxon>
        <taxon>Streptomycetaceae</taxon>
        <taxon>Streptomyces</taxon>
    </lineage>
</organism>
<dbReference type="Proteomes" id="UP000320481">
    <property type="component" value="Unassembled WGS sequence"/>
</dbReference>
<proteinExistence type="predicted"/>
<dbReference type="EMBL" id="VOGW01000055">
    <property type="protein sequence ID" value="TWV53465.1"/>
    <property type="molecule type" value="Genomic_DNA"/>
</dbReference>